<dbReference type="Gene3D" id="1.10.357.10">
    <property type="entry name" value="Tetracycline Repressor, domain 2"/>
    <property type="match status" value="1"/>
</dbReference>
<dbReference type="InterPro" id="IPR050624">
    <property type="entry name" value="HTH-type_Tx_Regulator"/>
</dbReference>
<dbReference type="SUPFAM" id="SSF46689">
    <property type="entry name" value="Homeodomain-like"/>
    <property type="match status" value="1"/>
</dbReference>
<dbReference type="PRINTS" id="PR00455">
    <property type="entry name" value="HTHTETR"/>
</dbReference>
<evidence type="ECO:0000313" key="2">
    <source>
        <dbReference type="EMBL" id="AQW87267.1"/>
    </source>
</evidence>
<dbReference type="Pfam" id="PF00440">
    <property type="entry name" value="TetR_N"/>
    <property type="match status" value="1"/>
</dbReference>
<evidence type="ECO:0000256" key="1">
    <source>
        <dbReference type="ARBA" id="ARBA00023125"/>
    </source>
</evidence>
<dbReference type="EMBL" id="CP017258">
    <property type="protein sequence ID" value="AQW87267.1"/>
    <property type="molecule type" value="Genomic_DNA"/>
</dbReference>
<dbReference type="Gene3D" id="1.10.10.60">
    <property type="entry name" value="Homeodomain-like"/>
    <property type="match status" value="1"/>
</dbReference>
<protein>
    <submittedName>
        <fullName evidence="2">Putative transcriptional regulator, TetR family</fullName>
    </submittedName>
</protein>
<dbReference type="KEGG" id="cpin:CPIN18020_0420"/>
<name>A0A1S6U736_9BACT</name>
<organism evidence="2 3">
    <name type="scientific">Campylobacter pinnipediorum subsp. caledonicus</name>
    <dbReference type="NCBI Taxonomy" id="1874362"/>
    <lineage>
        <taxon>Bacteria</taxon>
        <taxon>Pseudomonadati</taxon>
        <taxon>Campylobacterota</taxon>
        <taxon>Epsilonproteobacteria</taxon>
        <taxon>Campylobacterales</taxon>
        <taxon>Campylobacteraceae</taxon>
        <taxon>Campylobacter</taxon>
    </lineage>
</organism>
<accession>A0A1S6U736</accession>
<dbReference type="InterPro" id="IPR001647">
    <property type="entry name" value="HTH_TetR"/>
</dbReference>
<proteinExistence type="predicted"/>
<dbReference type="PROSITE" id="PS50977">
    <property type="entry name" value="HTH_TETR_2"/>
    <property type="match status" value="1"/>
</dbReference>
<dbReference type="InterPro" id="IPR009057">
    <property type="entry name" value="Homeodomain-like_sf"/>
</dbReference>
<dbReference type="AlphaFoldDB" id="A0A1S6U736"/>
<dbReference type="GO" id="GO:0003677">
    <property type="term" value="F:DNA binding"/>
    <property type="evidence" value="ECO:0007669"/>
    <property type="project" value="UniProtKB-UniRule"/>
</dbReference>
<keyword evidence="1" id="KW-0238">DNA-binding</keyword>
<dbReference type="GeneID" id="56566060"/>
<dbReference type="PANTHER" id="PTHR43479">
    <property type="entry name" value="ACREF/ENVCD OPERON REPRESSOR-RELATED"/>
    <property type="match status" value="1"/>
</dbReference>
<dbReference type="Pfam" id="PF14246">
    <property type="entry name" value="TetR_C_7"/>
    <property type="match status" value="1"/>
</dbReference>
<sequence length="220" mass="25813">MSISNKGQKRYDNFIQVGLELFLQNGYERTSLNDLVRKSGGSLASIYKFFTNKEGLFEAILDKKFSDFQENLEKSVKLKDTNNLDEYLYKFAISYIEIFYRIEVIELSRIVISETYKNPGLGRILYESIVSKSVNLLIQYFEREEIKSQLKDLELPISEEKESYTESETLAYKFCALIRDPFYTHTLWLGNKEIKSPTKKRKEMMAKNIVEIFLYGACKK</sequence>
<dbReference type="Proteomes" id="UP000190868">
    <property type="component" value="Chromosome"/>
</dbReference>
<dbReference type="RefSeq" id="WP_078422960.1">
    <property type="nucleotide sequence ID" value="NZ_CP017018.1"/>
</dbReference>
<dbReference type="InterPro" id="IPR039536">
    <property type="entry name" value="TetR_C_Proteobacteria"/>
</dbReference>
<reference evidence="3" key="1">
    <citation type="submission" date="2016-09" db="EMBL/GenBank/DDBJ databases">
        <title>Comparative genomics of the Campylobacter concisus group.</title>
        <authorList>
            <person name="Miller W.G."/>
            <person name="Yee E."/>
            <person name="Chapman M.H."/>
            <person name="Huynh S."/>
            <person name="Bono J.L."/>
            <person name="On S.L.W."/>
            <person name="StLeger J."/>
            <person name="Foster G."/>
            <person name="Parker C.T."/>
        </authorList>
    </citation>
    <scope>NUCLEOTIDE SEQUENCE [LARGE SCALE GENOMIC DNA]</scope>
    <source>
        <strain evidence="3">RM18021</strain>
    </source>
</reference>
<keyword evidence="3" id="KW-1185">Reference proteome</keyword>
<evidence type="ECO:0000313" key="3">
    <source>
        <dbReference type="Proteomes" id="UP000190868"/>
    </source>
</evidence>
<dbReference type="PANTHER" id="PTHR43479:SF11">
    <property type="entry name" value="ACREF_ENVCD OPERON REPRESSOR-RELATED"/>
    <property type="match status" value="1"/>
</dbReference>
<gene>
    <name evidence="2" type="ORF">CPIN18021_0425</name>
</gene>